<dbReference type="GO" id="GO:0005886">
    <property type="term" value="C:plasma membrane"/>
    <property type="evidence" value="ECO:0007669"/>
    <property type="project" value="UniProtKB-SubCell"/>
</dbReference>
<dbReference type="InterPro" id="IPR023271">
    <property type="entry name" value="Aquaporin-like"/>
</dbReference>
<evidence type="ECO:0000256" key="1">
    <source>
        <dbReference type="ARBA" id="ARBA00004651"/>
    </source>
</evidence>
<dbReference type="InterPro" id="IPR034294">
    <property type="entry name" value="Aquaporin_transptr"/>
</dbReference>
<feature type="transmembrane region" description="Helical" evidence="9">
    <location>
        <begin position="122"/>
        <end position="143"/>
    </location>
</feature>
<comment type="subcellular location">
    <subcellularLocation>
        <location evidence="1">Cell membrane</location>
        <topology evidence="1">Multi-pass membrane protein</topology>
    </subcellularLocation>
</comment>
<dbReference type="PRINTS" id="PR00783">
    <property type="entry name" value="MINTRINSICP"/>
</dbReference>
<dbReference type="EMBL" id="CP022047">
    <property type="protein sequence ID" value="ASE35719.1"/>
    <property type="molecule type" value="Genomic_DNA"/>
</dbReference>
<feature type="transmembrane region" description="Helical" evidence="9">
    <location>
        <begin position="33"/>
        <end position="54"/>
    </location>
</feature>
<feature type="transmembrane region" description="Helical" evidence="9">
    <location>
        <begin position="7"/>
        <end position="27"/>
    </location>
</feature>
<keyword evidence="5 8" id="KW-0812">Transmembrane</keyword>
<gene>
    <name evidence="10" type="ORF">CEP64_13960</name>
</gene>
<dbReference type="KEGG" id="sscu:CEP64_13960"/>
<keyword evidence="3 8" id="KW-0813">Transport</keyword>
<dbReference type="PANTHER" id="PTHR19139">
    <property type="entry name" value="AQUAPORIN TRANSPORTER"/>
    <property type="match status" value="1"/>
</dbReference>
<evidence type="ECO:0000256" key="5">
    <source>
        <dbReference type="ARBA" id="ARBA00022692"/>
    </source>
</evidence>
<evidence type="ECO:0000313" key="11">
    <source>
        <dbReference type="Proteomes" id="UP000197058"/>
    </source>
</evidence>
<geneLocation type="plasmid" evidence="10 11">
    <name>unnamed1</name>
</geneLocation>
<evidence type="ECO:0000256" key="6">
    <source>
        <dbReference type="ARBA" id="ARBA00022989"/>
    </source>
</evidence>
<dbReference type="PROSITE" id="PS00221">
    <property type="entry name" value="MIP"/>
    <property type="match status" value="1"/>
</dbReference>
<proteinExistence type="inferred from homology"/>
<comment type="similarity">
    <text evidence="2 8">Belongs to the MIP/aquaporin (TC 1.A.8) family.</text>
</comment>
<dbReference type="GO" id="GO:0015250">
    <property type="term" value="F:water channel activity"/>
    <property type="evidence" value="ECO:0007669"/>
    <property type="project" value="TreeGrafter"/>
</dbReference>
<sequence>MNKFFAELFGTFILVFFGTGTAVMTVLNPENNVGHLGIAIAFGLTIVAACYSIGHISGGHLNPAISLAMYMDKRINLKTLIGYMIFQIIGAIIATTIIWIILHTTNINVSNYTYGQNTLGSLNVLGALLTEFILSTVFIFVVLSVTKESFTSSNIAVLIIGLTLTLVHLIGIPLTGTSVNPARSIGPAIFAQDNALKELWIFILAPLLGAICATFLHKSFENKGYKNK</sequence>
<dbReference type="SUPFAM" id="SSF81338">
    <property type="entry name" value="Aquaporin-like"/>
    <property type="match status" value="1"/>
</dbReference>
<name>A0AAI8DIF4_MAMSC</name>
<keyword evidence="6 9" id="KW-1133">Transmembrane helix</keyword>
<protein>
    <submittedName>
        <fullName evidence="10">MIP family channel protein</fullName>
    </submittedName>
</protein>
<evidence type="ECO:0000256" key="8">
    <source>
        <dbReference type="RuleBase" id="RU000477"/>
    </source>
</evidence>
<reference evidence="11" key="1">
    <citation type="submission" date="2017-06" db="EMBL/GenBank/DDBJ databases">
        <title>FDA dAtabase for Regulatory Grade micrObial Sequences (FDA-ARGOS): Supporting development and validation of Infectious Disease Dx tests.</title>
        <authorList>
            <person name="Goldberg B."/>
            <person name="Campos J."/>
            <person name="Tallon L."/>
            <person name="Sadzewicz L."/>
            <person name="Sengamalay N."/>
            <person name="Ott S."/>
            <person name="Godinez A."/>
            <person name="Nagaraj S."/>
            <person name="Vavikolanu K."/>
            <person name="Nadendla S."/>
            <person name="George J."/>
            <person name="Geyer C."/>
            <person name="Sichtig H."/>
        </authorList>
    </citation>
    <scope>NUCLEOTIDE SEQUENCE [LARGE SCALE GENOMIC DNA]</scope>
    <source>
        <strain evidence="11">FDAARGOS_285</strain>
        <plasmid evidence="11">unnamed1</plasmid>
    </source>
</reference>
<feature type="transmembrane region" description="Helical" evidence="9">
    <location>
        <begin position="155"/>
        <end position="179"/>
    </location>
</feature>
<dbReference type="PANTHER" id="PTHR19139:SF199">
    <property type="entry name" value="MIP17260P"/>
    <property type="match status" value="1"/>
</dbReference>
<keyword evidence="10" id="KW-0614">Plasmid</keyword>
<feature type="transmembrane region" description="Helical" evidence="9">
    <location>
        <begin position="199"/>
        <end position="216"/>
    </location>
</feature>
<feature type="transmembrane region" description="Helical" evidence="9">
    <location>
        <begin position="75"/>
        <end position="102"/>
    </location>
</feature>
<keyword evidence="4" id="KW-1003">Cell membrane</keyword>
<dbReference type="Proteomes" id="UP000197058">
    <property type="component" value="Plasmid unnamed1"/>
</dbReference>
<dbReference type="InterPro" id="IPR022357">
    <property type="entry name" value="MIP_CS"/>
</dbReference>
<evidence type="ECO:0000256" key="9">
    <source>
        <dbReference type="SAM" id="Phobius"/>
    </source>
</evidence>
<evidence type="ECO:0000313" key="10">
    <source>
        <dbReference type="EMBL" id="ASE35719.1"/>
    </source>
</evidence>
<organism evidence="10 11">
    <name type="scientific">Mammaliicoccus sciuri</name>
    <name type="common">Staphylococcus sciuri</name>
    <dbReference type="NCBI Taxonomy" id="1296"/>
    <lineage>
        <taxon>Bacteria</taxon>
        <taxon>Bacillati</taxon>
        <taxon>Bacillota</taxon>
        <taxon>Bacilli</taxon>
        <taxon>Bacillales</taxon>
        <taxon>Staphylococcaceae</taxon>
        <taxon>Mammaliicoccus</taxon>
    </lineage>
</organism>
<dbReference type="NCBIfam" id="TIGR00861">
    <property type="entry name" value="MIP"/>
    <property type="match status" value="1"/>
</dbReference>
<evidence type="ECO:0000256" key="4">
    <source>
        <dbReference type="ARBA" id="ARBA00022475"/>
    </source>
</evidence>
<keyword evidence="7 9" id="KW-0472">Membrane</keyword>
<dbReference type="Gene3D" id="1.20.1080.10">
    <property type="entry name" value="Glycerol uptake facilitator protein"/>
    <property type="match status" value="1"/>
</dbReference>
<evidence type="ECO:0000256" key="3">
    <source>
        <dbReference type="ARBA" id="ARBA00022448"/>
    </source>
</evidence>
<dbReference type="AlphaFoldDB" id="A0AAI8DIF4"/>
<dbReference type="InterPro" id="IPR000425">
    <property type="entry name" value="MIP"/>
</dbReference>
<accession>A0AAI8DIF4</accession>
<dbReference type="Pfam" id="PF00230">
    <property type="entry name" value="MIP"/>
    <property type="match status" value="1"/>
</dbReference>
<evidence type="ECO:0000256" key="7">
    <source>
        <dbReference type="ARBA" id="ARBA00023136"/>
    </source>
</evidence>
<evidence type="ECO:0000256" key="2">
    <source>
        <dbReference type="ARBA" id="ARBA00006175"/>
    </source>
</evidence>